<feature type="domain" description="YdbS-like PH" evidence="2">
    <location>
        <begin position="88"/>
        <end position="157"/>
    </location>
</feature>
<organism evidence="3 4">
    <name type="scientific">Actinomadura miaoliensis</name>
    <dbReference type="NCBI Taxonomy" id="430685"/>
    <lineage>
        <taxon>Bacteria</taxon>
        <taxon>Bacillati</taxon>
        <taxon>Actinomycetota</taxon>
        <taxon>Actinomycetes</taxon>
        <taxon>Streptosporangiales</taxon>
        <taxon>Thermomonosporaceae</taxon>
        <taxon>Actinomadura</taxon>
    </lineage>
</organism>
<keyword evidence="1" id="KW-1133">Transmembrane helix</keyword>
<dbReference type="Proteomes" id="UP001500683">
    <property type="component" value="Unassembled WGS sequence"/>
</dbReference>
<accession>A0ABP7VWF4</accession>
<dbReference type="EMBL" id="BAAAZG010000020">
    <property type="protein sequence ID" value="GAA4074944.1"/>
    <property type="molecule type" value="Genomic_DNA"/>
</dbReference>
<keyword evidence="4" id="KW-1185">Reference proteome</keyword>
<sequence>MNIQDMMVFRHEAGSRTVGRYLMSHEGRVIAVRGHPAVLLPALLAVVGGLIACGLAAAVTGIMWVWWLWLPTLGYLVWKVLAWSLRYFLVTEHRLMVISGVLNRQVAMMPLAKVEDIALERSMLGRVLGYGEFVIESAGQKQALRNVRFMPYPEQLYLEVSTEVFGAEDPSPD</sequence>
<dbReference type="Pfam" id="PF03703">
    <property type="entry name" value="bPH_2"/>
    <property type="match status" value="1"/>
</dbReference>
<gene>
    <name evidence="3" type="ORF">GCM10022214_34940</name>
</gene>
<dbReference type="RefSeq" id="WP_344948143.1">
    <property type="nucleotide sequence ID" value="NZ_BAAAZG010000020.1"/>
</dbReference>
<keyword evidence="1" id="KW-0812">Transmembrane</keyword>
<feature type="transmembrane region" description="Helical" evidence="1">
    <location>
        <begin position="73"/>
        <end position="89"/>
    </location>
</feature>
<proteinExistence type="predicted"/>
<protein>
    <submittedName>
        <fullName evidence="3">PH domain-containing protein</fullName>
    </submittedName>
</protein>
<dbReference type="PANTHER" id="PTHR37938:SF1">
    <property type="entry name" value="BLL0215 PROTEIN"/>
    <property type="match status" value="1"/>
</dbReference>
<evidence type="ECO:0000256" key="1">
    <source>
        <dbReference type="SAM" id="Phobius"/>
    </source>
</evidence>
<evidence type="ECO:0000259" key="2">
    <source>
        <dbReference type="Pfam" id="PF03703"/>
    </source>
</evidence>
<feature type="transmembrane region" description="Helical" evidence="1">
    <location>
        <begin position="38"/>
        <end position="67"/>
    </location>
</feature>
<dbReference type="InterPro" id="IPR005182">
    <property type="entry name" value="YdbS-like_PH"/>
</dbReference>
<dbReference type="PANTHER" id="PTHR37938">
    <property type="entry name" value="BLL0215 PROTEIN"/>
    <property type="match status" value="1"/>
</dbReference>
<evidence type="ECO:0000313" key="4">
    <source>
        <dbReference type="Proteomes" id="UP001500683"/>
    </source>
</evidence>
<comment type="caution">
    <text evidence="3">The sequence shown here is derived from an EMBL/GenBank/DDBJ whole genome shotgun (WGS) entry which is preliminary data.</text>
</comment>
<keyword evidence="1" id="KW-0472">Membrane</keyword>
<evidence type="ECO:0000313" key="3">
    <source>
        <dbReference type="EMBL" id="GAA4074944.1"/>
    </source>
</evidence>
<name>A0ABP7VWF4_9ACTN</name>
<reference evidence="4" key="1">
    <citation type="journal article" date="2019" name="Int. J. Syst. Evol. Microbiol.">
        <title>The Global Catalogue of Microorganisms (GCM) 10K type strain sequencing project: providing services to taxonomists for standard genome sequencing and annotation.</title>
        <authorList>
            <consortium name="The Broad Institute Genomics Platform"/>
            <consortium name="The Broad Institute Genome Sequencing Center for Infectious Disease"/>
            <person name="Wu L."/>
            <person name="Ma J."/>
        </authorList>
    </citation>
    <scope>NUCLEOTIDE SEQUENCE [LARGE SCALE GENOMIC DNA]</scope>
    <source>
        <strain evidence="4">JCM 16702</strain>
    </source>
</reference>